<evidence type="ECO:0000313" key="1">
    <source>
        <dbReference type="EMBL" id="KAJ7319964.1"/>
    </source>
</evidence>
<organism evidence="1 2">
    <name type="scientific">Phrynocephalus forsythii</name>
    <dbReference type="NCBI Taxonomy" id="171643"/>
    <lineage>
        <taxon>Eukaryota</taxon>
        <taxon>Metazoa</taxon>
        <taxon>Chordata</taxon>
        <taxon>Craniata</taxon>
        <taxon>Vertebrata</taxon>
        <taxon>Euteleostomi</taxon>
        <taxon>Lepidosauria</taxon>
        <taxon>Squamata</taxon>
        <taxon>Bifurcata</taxon>
        <taxon>Unidentata</taxon>
        <taxon>Episquamata</taxon>
        <taxon>Toxicofera</taxon>
        <taxon>Iguania</taxon>
        <taxon>Acrodonta</taxon>
        <taxon>Agamidae</taxon>
        <taxon>Agaminae</taxon>
        <taxon>Phrynocephalus</taxon>
    </lineage>
</organism>
<feature type="non-terminal residue" evidence="1">
    <location>
        <position position="50"/>
    </location>
</feature>
<feature type="non-terminal residue" evidence="1">
    <location>
        <position position="1"/>
    </location>
</feature>
<keyword evidence="2" id="KW-1185">Reference proteome</keyword>
<evidence type="ECO:0000313" key="2">
    <source>
        <dbReference type="Proteomes" id="UP001142489"/>
    </source>
</evidence>
<name>A0A9Q0XMG3_9SAUR</name>
<comment type="caution">
    <text evidence="1">The sequence shown here is derived from an EMBL/GenBank/DDBJ whole genome shotgun (WGS) entry which is preliminary data.</text>
</comment>
<dbReference type="EMBL" id="JAPFRF010000010">
    <property type="protein sequence ID" value="KAJ7319964.1"/>
    <property type="molecule type" value="Genomic_DNA"/>
</dbReference>
<dbReference type="AlphaFoldDB" id="A0A9Q0XMG3"/>
<gene>
    <name evidence="1" type="ORF">JRQ81_019475</name>
</gene>
<sequence>YQFWQITSWALSTARIQGWRFGTHSFCIEVAPTAAAMGYTVEEIKVMGFE</sequence>
<protein>
    <submittedName>
        <fullName evidence="1">Uncharacterized protein</fullName>
    </submittedName>
</protein>
<accession>A0A9Q0XMG3</accession>
<reference evidence="1" key="1">
    <citation type="journal article" date="2023" name="DNA Res.">
        <title>Chromosome-level genome assembly of Phrynocephalus forsythii using third-generation DNA sequencing and Hi-C analysis.</title>
        <authorList>
            <person name="Qi Y."/>
            <person name="Zhao W."/>
            <person name="Zhao Y."/>
            <person name="Niu C."/>
            <person name="Cao S."/>
            <person name="Zhang Y."/>
        </authorList>
    </citation>
    <scope>NUCLEOTIDE SEQUENCE</scope>
    <source>
        <tissue evidence="1">Muscle</tissue>
    </source>
</reference>
<proteinExistence type="predicted"/>
<dbReference type="Proteomes" id="UP001142489">
    <property type="component" value="Unassembled WGS sequence"/>
</dbReference>